<name>A0A383D3N4_9ZZZZ</name>
<protein>
    <submittedName>
        <fullName evidence="1">Uncharacterized protein</fullName>
    </submittedName>
</protein>
<evidence type="ECO:0000313" key="1">
    <source>
        <dbReference type="EMBL" id="SVE39157.1"/>
    </source>
</evidence>
<dbReference type="AlphaFoldDB" id="A0A383D3N4"/>
<dbReference type="EMBL" id="UINC01214088">
    <property type="protein sequence ID" value="SVE39157.1"/>
    <property type="molecule type" value="Genomic_DNA"/>
</dbReference>
<organism evidence="1">
    <name type="scientific">marine metagenome</name>
    <dbReference type="NCBI Taxonomy" id="408172"/>
    <lineage>
        <taxon>unclassified sequences</taxon>
        <taxon>metagenomes</taxon>
        <taxon>ecological metagenomes</taxon>
    </lineage>
</organism>
<gene>
    <name evidence="1" type="ORF">METZ01_LOCUS492011</name>
</gene>
<proteinExistence type="predicted"/>
<accession>A0A383D3N4</accession>
<reference evidence="1" key="1">
    <citation type="submission" date="2018-05" db="EMBL/GenBank/DDBJ databases">
        <authorList>
            <person name="Lanie J.A."/>
            <person name="Ng W.-L."/>
            <person name="Kazmierczak K.M."/>
            <person name="Andrzejewski T.M."/>
            <person name="Davidsen T.M."/>
            <person name="Wayne K.J."/>
            <person name="Tettelin H."/>
            <person name="Glass J.I."/>
            <person name="Rusch D."/>
            <person name="Podicherti R."/>
            <person name="Tsui H.-C.T."/>
            <person name="Winkler M.E."/>
        </authorList>
    </citation>
    <scope>NUCLEOTIDE SEQUENCE</scope>
</reference>
<sequence>MKFQLICIPIQSTLFRALTSGLITGKQKIGKMLTKKLSKILSSGKDWMNLIRNFL</sequence>